<feature type="domain" description="Heme-copper oxidase subunit III family profile" evidence="7">
    <location>
        <begin position="1"/>
        <end position="189"/>
    </location>
</feature>
<feature type="transmembrane region" description="Helical" evidence="6">
    <location>
        <begin position="91"/>
        <end position="113"/>
    </location>
</feature>
<evidence type="ECO:0000256" key="3">
    <source>
        <dbReference type="ARBA" id="ARBA00022989"/>
    </source>
</evidence>
<dbReference type="GO" id="GO:0005886">
    <property type="term" value="C:plasma membrane"/>
    <property type="evidence" value="ECO:0007669"/>
    <property type="project" value="UniProtKB-SubCell"/>
</dbReference>
<evidence type="ECO:0000313" key="8">
    <source>
        <dbReference type="EMBL" id="KUO96642.1"/>
    </source>
</evidence>
<dbReference type="InterPro" id="IPR013833">
    <property type="entry name" value="Cyt_c_oxidase_su3_a-hlx"/>
</dbReference>
<dbReference type="EMBL" id="LPVJ01000009">
    <property type="protein sequence ID" value="KUO96642.1"/>
    <property type="molecule type" value="Genomic_DNA"/>
</dbReference>
<evidence type="ECO:0000259" key="7">
    <source>
        <dbReference type="PROSITE" id="PS50253"/>
    </source>
</evidence>
<sequence length="189" mass="20826">MSSNVKSSGALNAEARMALNTSRGGFTILIASQIVPFVMLVNLRYILAEAYVSPSLDQATGAVFTILFVISAITAYAGLQATNRSDSKASARMSVLTMVLGWIALIMMGYQFWEHAFQTDGRFGEGYLVTIGAFAIYFIASLIGLLSGKMRASRVGIDDSNRFSIGATFKFWIFLQLMWVVLYVVYYFI</sequence>
<dbReference type="AlphaFoldDB" id="A0A101XSA7"/>
<keyword evidence="2 5" id="KW-0812">Transmembrane</keyword>
<dbReference type="InterPro" id="IPR035973">
    <property type="entry name" value="Cyt_c_oxidase_su3-like_sf"/>
</dbReference>
<dbReference type="SUPFAM" id="SSF81452">
    <property type="entry name" value="Cytochrome c oxidase subunit III-like"/>
    <property type="match status" value="1"/>
</dbReference>
<gene>
    <name evidence="8" type="ORF">ATW55_07365</name>
</gene>
<feature type="transmembrane region" description="Helical" evidence="6">
    <location>
        <begin position="167"/>
        <end position="188"/>
    </location>
</feature>
<dbReference type="RefSeq" id="WP_067712151.1">
    <property type="nucleotide sequence ID" value="NZ_LPVJ01000009.1"/>
</dbReference>
<dbReference type="PROSITE" id="PS50253">
    <property type="entry name" value="COX3"/>
    <property type="match status" value="1"/>
</dbReference>
<dbReference type="GO" id="GO:0022904">
    <property type="term" value="P:respiratory electron transport chain"/>
    <property type="evidence" value="ECO:0007669"/>
    <property type="project" value="InterPro"/>
</dbReference>
<keyword evidence="3 6" id="KW-1133">Transmembrane helix</keyword>
<protein>
    <recommendedName>
        <fullName evidence="7">Heme-copper oxidase subunit III family profile domain-containing protein</fullName>
    </recommendedName>
</protein>
<organism evidence="8 9">
    <name type="scientific">Ferroacidibacillus organovorans</name>
    <dbReference type="NCBI Taxonomy" id="1765683"/>
    <lineage>
        <taxon>Bacteria</taxon>
        <taxon>Bacillati</taxon>
        <taxon>Bacillota</taxon>
        <taxon>Bacilli</taxon>
        <taxon>Bacillales</taxon>
        <taxon>Alicyclobacillaceae</taxon>
        <taxon>Ferroacidibacillus</taxon>
    </lineage>
</organism>
<name>A0A101XSA7_9BACL</name>
<evidence type="ECO:0000256" key="6">
    <source>
        <dbReference type="SAM" id="Phobius"/>
    </source>
</evidence>
<feature type="transmembrane region" description="Helical" evidence="6">
    <location>
        <begin position="59"/>
        <end position="79"/>
    </location>
</feature>
<dbReference type="OrthoDB" id="2990430at2"/>
<evidence type="ECO:0000256" key="5">
    <source>
        <dbReference type="RuleBase" id="RU003376"/>
    </source>
</evidence>
<evidence type="ECO:0000256" key="1">
    <source>
        <dbReference type="ARBA" id="ARBA00004141"/>
    </source>
</evidence>
<keyword evidence="9" id="KW-1185">Reference proteome</keyword>
<feature type="transmembrane region" description="Helical" evidence="6">
    <location>
        <begin position="125"/>
        <end position="146"/>
    </location>
</feature>
<evidence type="ECO:0000256" key="4">
    <source>
        <dbReference type="ARBA" id="ARBA00023136"/>
    </source>
</evidence>
<comment type="caution">
    <text evidence="8">The sequence shown here is derived from an EMBL/GenBank/DDBJ whole genome shotgun (WGS) entry which is preliminary data.</text>
</comment>
<evidence type="ECO:0000256" key="2">
    <source>
        <dbReference type="ARBA" id="ARBA00022692"/>
    </source>
</evidence>
<accession>A0A101XSA7</accession>
<proteinExistence type="inferred from homology"/>
<dbReference type="InterPro" id="IPR000298">
    <property type="entry name" value="Cyt_c_oxidase-like_su3"/>
</dbReference>
<feature type="transmembrane region" description="Helical" evidence="6">
    <location>
        <begin position="26"/>
        <end position="47"/>
    </location>
</feature>
<comment type="subcellular location">
    <subcellularLocation>
        <location evidence="5">Cell membrane</location>
        <topology evidence="5">Multi-pass membrane protein</topology>
    </subcellularLocation>
    <subcellularLocation>
        <location evidence="1">Membrane</location>
        <topology evidence="1">Multi-pass membrane protein</topology>
    </subcellularLocation>
</comment>
<evidence type="ECO:0000313" key="9">
    <source>
        <dbReference type="Proteomes" id="UP000053557"/>
    </source>
</evidence>
<dbReference type="GO" id="GO:0004129">
    <property type="term" value="F:cytochrome-c oxidase activity"/>
    <property type="evidence" value="ECO:0007669"/>
    <property type="project" value="InterPro"/>
</dbReference>
<dbReference type="Proteomes" id="UP000053557">
    <property type="component" value="Unassembled WGS sequence"/>
</dbReference>
<dbReference type="Gene3D" id="1.20.120.80">
    <property type="entry name" value="Cytochrome c oxidase, subunit III, four-helix bundle"/>
    <property type="match status" value="1"/>
</dbReference>
<keyword evidence="4 6" id="KW-0472">Membrane</keyword>
<comment type="similarity">
    <text evidence="5">Belongs to the cytochrome c oxidase subunit 3 family.</text>
</comment>
<reference evidence="8 9" key="1">
    <citation type="submission" date="2015-12" db="EMBL/GenBank/DDBJ databases">
        <title>Draft genome sequence of Acidibacillus ferrooxidans ITV001, isolated from a chalcopyrite acid mine drainage site in Brazil.</title>
        <authorList>
            <person name="Dall'Agnol H."/>
            <person name="Nancucheo I."/>
            <person name="Johnson B."/>
            <person name="Oliveira R."/>
            <person name="Leite L."/>
            <person name="Pylro V."/>
            <person name="Nunes G.L."/>
            <person name="Tzotzos G."/>
            <person name="Fernandes G.R."/>
            <person name="Dutra J."/>
            <person name="Orellana S.C."/>
            <person name="Oliveira G."/>
        </authorList>
    </citation>
    <scope>NUCLEOTIDE SEQUENCE [LARGE SCALE GENOMIC DNA]</scope>
    <source>
        <strain evidence="9">ITV01</strain>
    </source>
</reference>
<dbReference type="Pfam" id="PF00510">
    <property type="entry name" value="COX3"/>
    <property type="match status" value="1"/>
</dbReference>